<dbReference type="AlphaFoldDB" id="A0A4R6MGM6"/>
<accession>A0A4R6MGM6</accession>
<dbReference type="GO" id="GO:0016740">
    <property type="term" value="F:transferase activity"/>
    <property type="evidence" value="ECO:0007669"/>
    <property type="project" value="UniProtKB-KW"/>
</dbReference>
<keyword evidence="1" id="KW-0808">Transferase</keyword>
<name>A0A4R6MGM6_9GAMM</name>
<keyword evidence="2" id="KW-1185">Reference proteome</keyword>
<dbReference type="Pfam" id="PF13692">
    <property type="entry name" value="Glyco_trans_1_4"/>
    <property type="match status" value="1"/>
</dbReference>
<dbReference type="Gene3D" id="3.40.50.2000">
    <property type="entry name" value="Glycogen Phosphorylase B"/>
    <property type="match status" value="1"/>
</dbReference>
<comment type="caution">
    <text evidence="1">The sequence shown here is derived from an EMBL/GenBank/DDBJ whole genome shotgun (WGS) entry which is preliminary data.</text>
</comment>
<evidence type="ECO:0000313" key="1">
    <source>
        <dbReference type="EMBL" id="TDP01068.1"/>
    </source>
</evidence>
<dbReference type="OrthoDB" id="9769600at2"/>
<dbReference type="SUPFAM" id="SSF53756">
    <property type="entry name" value="UDP-Glycosyltransferase/glycogen phosphorylase"/>
    <property type="match status" value="1"/>
</dbReference>
<dbReference type="Proteomes" id="UP000294656">
    <property type="component" value="Unassembled WGS sequence"/>
</dbReference>
<proteinExistence type="predicted"/>
<organism evidence="1 2">
    <name type="scientific">Marinomonas balearica</name>
    <dbReference type="NCBI Taxonomy" id="491947"/>
    <lineage>
        <taxon>Bacteria</taxon>
        <taxon>Pseudomonadati</taxon>
        <taxon>Pseudomonadota</taxon>
        <taxon>Gammaproteobacteria</taxon>
        <taxon>Oceanospirillales</taxon>
        <taxon>Oceanospirillaceae</taxon>
        <taxon>Marinomonas</taxon>
    </lineage>
</organism>
<gene>
    <name evidence="1" type="ORF">DFP79_0220</name>
</gene>
<dbReference type="RefSeq" id="WP_133502117.1">
    <property type="nucleotide sequence ID" value="NZ_SNXC01000003.1"/>
</dbReference>
<reference evidence="1 2" key="1">
    <citation type="submission" date="2019-03" db="EMBL/GenBank/DDBJ databases">
        <title>Genomic Encyclopedia of Type Strains, Phase III (KMG-III): the genomes of soil and plant-associated and newly described type strains.</title>
        <authorList>
            <person name="Whitman W."/>
        </authorList>
    </citation>
    <scope>NUCLEOTIDE SEQUENCE [LARGE SCALE GENOMIC DNA]</scope>
    <source>
        <strain evidence="1 2">CECT 7378</strain>
    </source>
</reference>
<evidence type="ECO:0000313" key="2">
    <source>
        <dbReference type="Proteomes" id="UP000294656"/>
    </source>
</evidence>
<dbReference type="EMBL" id="SNXC01000003">
    <property type="protein sequence ID" value="TDP01068.1"/>
    <property type="molecule type" value="Genomic_DNA"/>
</dbReference>
<protein>
    <submittedName>
        <fullName evidence="1">Glycosyltransferase involved in cell wall biosynthesis</fullName>
    </submittedName>
</protein>
<sequence length="419" mass="47770">MKWTVFGEDWGSHPSSTQHLFRYLSANEQVVWMNSMGLRHPKLNAHDIKRLYTKGKKMMTRNASKHASCYCEPPLLQSVPVTPPESRPQTVLSPMALPFYGFPPARKVNKYCLSRQIKKAQASMQKSPHALWLSLPSAVDVIGHCDEEVSVYYCGDDFRALAGVDHKIIGRMEDELVEKCDLILTASEMLADRFPAHKTRLLEHGVDYRQFAQKRSKPTGVPHTKTLGFYGQLADWVDIELLEKIADHYPSWTLMLIGAVHTNTKELLNKPNVKILPPMPHSQLSAFVQNWDIALLPFRHCQQIDHCNPLKLREYLASGTPIVCTDFHAARAYQSAITLVSEHDDYISKLDHIVRELGQCSNQEKQTQRALQSNLVKQDDWSQKAKLAHHYVLCALNEKQGITPPKTFNSKREVCIELR</sequence>